<dbReference type="Gene3D" id="3.55.40.20">
    <property type="entry name" value="Iron/manganese superoxide dismutase, C-terminal domain"/>
    <property type="match status" value="1"/>
</dbReference>
<dbReference type="SUPFAM" id="SSF53383">
    <property type="entry name" value="PLP-dependent transferases"/>
    <property type="match status" value="1"/>
</dbReference>
<feature type="compositionally biased region" description="Low complexity" evidence="14">
    <location>
        <begin position="846"/>
        <end position="856"/>
    </location>
</feature>
<keyword evidence="20" id="KW-1185">Reference proteome</keyword>
<dbReference type="SUPFAM" id="SSF46609">
    <property type="entry name" value="Fe,Mn superoxide dismutase (SOD), N-terminal domain"/>
    <property type="match status" value="1"/>
</dbReference>
<comment type="catalytic activity">
    <reaction evidence="12">
        <text>2 superoxide + 2 H(+) = H2O2 + O2</text>
        <dbReference type="Rhea" id="RHEA:20696"/>
        <dbReference type="ChEBI" id="CHEBI:15378"/>
        <dbReference type="ChEBI" id="CHEBI:15379"/>
        <dbReference type="ChEBI" id="CHEBI:16240"/>
        <dbReference type="ChEBI" id="CHEBI:18421"/>
        <dbReference type="EC" id="1.15.1.1"/>
    </reaction>
</comment>
<keyword evidence="11" id="KW-0012">Acyltransferase</keyword>
<comment type="similarity">
    <text evidence="3">Belongs to the iron/manganese superoxide dismutase family.</text>
</comment>
<feature type="region of interest" description="Disordered" evidence="14">
    <location>
        <begin position="1145"/>
        <end position="1164"/>
    </location>
</feature>
<evidence type="ECO:0000256" key="4">
    <source>
        <dbReference type="ARBA" id="ARBA00012682"/>
    </source>
</evidence>
<dbReference type="Pfam" id="PF00755">
    <property type="entry name" value="Carn_acyltransf"/>
    <property type="match status" value="1"/>
</dbReference>
<gene>
    <name evidence="19" type="ORF">AZE42_05529</name>
</gene>
<feature type="domain" description="Manganese/iron superoxide dismutase N-terminal" evidence="15">
    <location>
        <begin position="1197"/>
        <end position="1275"/>
    </location>
</feature>
<evidence type="ECO:0000313" key="20">
    <source>
        <dbReference type="Proteomes" id="UP000183567"/>
    </source>
</evidence>
<organism evidence="19 20">
    <name type="scientific">Rhizopogon vesiculosus</name>
    <dbReference type="NCBI Taxonomy" id="180088"/>
    <lineage>
        <taxon>Eukaryota</taxon>
        <taxon>Fungi</taxon>
        <taxon>Dikarya</taxon>
        <taxon>Basidiomycota</taxon>
        <taxon>Agaricomycotina</taxon>
        <taxon>Agaricomycetes</taxon>
        <taxon>Agaricomycetidae</taxon>
        <taxon>Boletales</taxon>
        <taxon>Suillineae</taxon>
        <taxon>Rhizopogonaceae</taxon>
        <taxon>Rhizopogon</taxon>
    </lineage>
</organism>
<dbReference type="InterPro" id="IPR000542">
    <property type="entry name" value="Carn_acyl_trans"/>
</dbReference>
<dbReference type="SUPFAM" id="SSF54719">
    <property type="entry name" value="Fe,Mn superoxide dismutase (SOD), C-terminal domain"/>
    <property type="match status" value="1"/>
</dbReference>
<name>A0A1J8QPK9_9AGAM</name>
<reference evidence="19 20" key="1">
    <citation type="submission" date="2016-03" db="EMBL/GenBank/DDBJ databases">
        <title>Comparative genomics of the ectomycorrhizal sister species Rhizopogon vinicolor and Rhizopogon vesiculosus (Basidiomycota: Boletales) reveals a divergence of the mating type B locus.</title>
        <authorList>
            <person name="Mujic A.B."/>
            <person name="Kuo A."/>
            <person name="Tritt A."/>
            <person name="Lipzen A."/>
            <person name="Chen C."/>
            <person name="Johnson J."/>
            <person name="Sharma A."/>
            <person name="Barry K."/>
            <person name="Grigoriev I.V."/>
            <person name="Spatafora J.W."/>
        </authorList>
    </citation>
    <scope>NUCLEOTIDE SEQUENCE [LARGE SCALE GENOMIC DNA]</scope>
    <source>
        <strain evidence="19 20">AM-OR11-056</strain>
    </source>
</reference>
<keyword evidence="9" id="KW-0560">Oxidoreductase</keyword>
<evidence type="ECO:0000313" key="19">
    <source>
        <dbReference type="EMBL" id="OJA13684.1"/>
    </source>
</evidence>
<evidence type="ECO:0000256" key="7">
    <source>
        <dbReference type="ARBA" id="ARBA00022723"/>
    </source>
</evidence>
<dbReference type="InterPro" id="IPR036324">
    <property type="entry name" value="Mn/Fe_SOD_N_sf"/>
</dbReference>
<dbReference type="Gene3D" id="3.30.559.70">
    <property type="entry name" value="Choline/Carnitine o-acyltransferase, domain 2"/>
    <property type="match status" value="1"/>
</dbReference>
<dbReference type="PANTHER" id="PTHR22589:SF29">
    <property type="entry name" value="MITOCHONDRIAL CARNITINE O-ACETYLTRANSFERASE-RELATED"/>
    <property type="match status" value="1"/>
</dbReference>
<dbReference type="InterPro" id="IPR015424">
    <property type="entry name" value="PyrdxlP-dep_Trfase"/>
</dbReference>
<evidence type="ECO:0000256" key="10">
    <source>
        <dbReference type="ARBA" id="ARBA00023211"/>
    </source>
</evidence>
<dbReference type="GO" id="GO:0004092">
    <property type="term" value="F:carnitine O-acetyltransferase activity"/>
    <property type="evidence" value="ECO:0007669"/>
    <property type="project" value="TreeGrafter"/>
</dbReference>
<protein>
    <recommendedName>
        <fullName evidence="5">Superoxide dismutase [Mn], mitochondrial</fullName>
        <ecNumber evidence="4">1.15.1.1</ecNumber>
    </recommendedName>
</protein>
<dbReference type="Gene3D" id="3.30.559.10">
    <property type="entry name" value="Chloramphenicol acetyltransferase-like domain"/>
    <property type="match status" value="1"/>
</dbReference>
<dbReference type="PANTHER" id="PTHR22589">
    <property type="entry name" value="CARNITINE O-ACYLTRANSFERASE"/>
    <property type="match status" value="1"/>
</dbReference>
<dbReference type="Gene3D" id="3.40.640.10">
    <property type="entry name" value="Type I PLP-dependent aspartate aminotransferase-like (Major domain)"/>
    <property type="match status" value="1"/>
</dbReference>
<dbReference type="InterPro" id="IPR015421">
    <property type="entry name" value="PyrdxlP-dep_Trfase_major"/>
</dbReference>
<comment type="cofactor">
    <cofactor evidence="1">
        <name>Mn(2+)</name>
        <dbReference type="ChEBI" id="CHEBI:29035"/>
    </cofactor>
</comment>
<dbReference type="CDD" id="cd00609">
    <property type="entry name" value="AAT_like"/>
    <property type="match status" value="1"/>
</dbReference>
<dbReference type="Pfam" id="PF00081">
    <property type="entry name" value="Sod_Fe_N"/>
    <property type="match status" value="1"/>
</dbReference>
<dbReference type="FunFam" id="3.55.40.20:FF:000002">
    <property type="entry name" value="Superoxide dismutase"/>
    <property type="match status" value="1"/>
</dbReference>
<keyword evidence="8" id="KW-0049">Antioxidant</keyword>
<evidence type="ECO:0000256" key="1">
    <source>
        <dbReference type="ARBA" id="ARBA00001936"/>
    </source>
</evidence>
<dbReference type="FunFam" id="3.30.559.10:FF:000019">
    <property type="entry name" value="Carnitine acetyl transferase"/>
    <property type="match status" value="1"/>
</dbReference>
<keyword evidence="6" id="KW-0808">Transferase</keyword>
<dbReference type="GO" id="GO:0009437">
    <property type="term" value="P:carnitine metabolic process"/>
    <property type="evidence" value="ECO:0007669"/>
    <property type="project" value="TreeGrafter"/>
</dbReference>
<dbReference type="SUPFAM" id="SSF52777">
    <property type="entry name" value="CoA-dependent acyltransferases"/>
    <property type="match status" value="2"/>
</dbReference>
<evidence type="ECO:0000259" key="17">
    <source>
        <dbReference type="Pfam" id="PF00755"/>
    </source>
</evidence>
<dbReference type="PROSITE" id="PS00440">
    <property type="entry name" value="ACYLTRANSF_C_2"/>
    <property type="match status" value="1"/>
</dbReference>
<dbReference type="OrthoDB" id="240216at2759"/>
<dbReference type="Proteomes" id="UP000183567">
    <property type="component" value="Unassembled WGS sequence"/>
</dbReference>
<dbReference type="InterPro" id="IPR019832">
    <property type="entry name" value="Mn/Fe_SOD_C"/>
</dbReference>
<accession>A0A1J8QPK9</accession>
<dbReference type="FunFam" id="1.10.287.990:FF:000001">
    <property type="entry name" value="Superoxide dismutase"/>
    <property type="match status" value="1"/>
</dbReference>
<evidence type="ECO:0000259" key="16">
    <source>
        <dbReference type="Pfam" id="PF00155"/>
    </source>
</evidence>
<dbReference type="EC" id="1.15.1.1" evidence="4"/>
<sequence>MTVDLSFTSIRRSKKRGRWSNFTDRTTTDMSLSTLSPLSFRLSRGVLSTISPPIPHAKAWGTAYKPTAKRPLLDMSQGVPGTPPPKVLLDALSRTSSSPATSGYCHVLGEPTLRSAFAEEMKSVYGRDMDVTADDIAITTGCNMAFVATVMSLADAGDEIILPVPWYFNHQMTLNLLGIKTIPLCTRVDEGFLPSASDCEKLISPRTKAIALVTPNNPTGAVYSPALISTFAKLAQKHKIALIVDETYRDFVDTMPPHNLFSPSQNDISKSWRSNFIHLFSFSKSYCFPGHRLGLIAASPDLLKHVTTTLDCLQICAPRPPQVALASPSLLPTLRQSIQANAQALKLRHDIFRAHLPPGWTIGSQGGYFAFVKHPFIGVPAIALCQRLAEELGVLALPMQFFCDDSVGSALESAGQPKSVKSHIKTLQKCQSECLGTHQVLDHPHIILLALPLASTMSGPTTTFSPTTPPPGRTFANQNTLPKLPIPSLDVTCKRYLTALRGLQDDKEHTATQRAVQAFLDDGGPALQERLNDWAKERASYIEDFWYESYLSHSDPVVLALNPFFVLENDPTPDRGSQLPRAAALIISSLGFVHDLRKGLLDPDTVRGRPLDMDQYTRLFGTARIPTERGCKMIANDAARHIVILRRGQFYWFDALDEENRPLLTEREVLRNLQAICKDADKTPITEVARTAIGVLTTENRKTWSSLRHDLAQDKTNAGCLRLVDDSLFVVCLDDAAPGRDGIGALARNGEKGEDLAALCSNFLCGTYDLRDGVQVGTCTNRWYDKLQIIVCADGAAGINFEHTGVDGHTVLRFAADVFTEGLMLLARSINPSAPTLFHAPLSPHSKSYKPPKSAPNGTKSPINSYDTSPAKLMWTLTPSIRVGIRYAETRLSDLICQNDCQALEFKGYGKNFITSHGFSPDAFVQMAFQAAYFGLYGRTECTYEPAMTKAFLHGRTEAIRTVQPQSAFFSECSPDEKIRKLRKACERHVQLTKECSQGLGQDRHLYALYCLHQRQIAGNLDPSPDDPIPNNTPAQKSLPAIFADPGWNLLNTSIMSTSNCGNPALRLFGFGPVAADGYGIGYIIKEDGISVVASSKHLQTRRFLDTLRGYLLEVQRTLIQLHRSANERPAPFVDHAGILRDSKTGRPINNGYGNGSDESGSEYEDTMPGYSFFESGDVDMLGGRKRSPYANIAMSQHTLPDLPYSYDALEPYISRQIMELHHKKHHQTYVNALNAAEASYAKSSTPKERIALQAALKFNGGGHINHSLFWKNLAPASSEGKGTGGTLKAGPLKDAIDQTFGSLDALKKEFNATTAGIQGSGWGWLGLNPTTKRLELATTPNQDPLLTLVPIIGVDIWEHAFYLQYLNVKVDYLNAIWSVINFEEAEKRFTEGLSSSKL</sequence>
<feature type="domain" description="Aminotransferase class I/classII large" evidence="16">
    <location>
        <begin position="72"/>
        <end position="402"/>
    </location>
</feature>
<evidence type="ECO:0000256" key="11">
    <source>
        <dbReference type="ARBA" id="ARBA00023315"/>
    </source>
</evidence>
<dbReference type="NCBIfam" id="NF005732">
    <property type="entry name" value="PRK07550.1"/>
    <property type="match status" value="1"/>
</dbReference>
<dbReference type="InterPro" id="IPR019833">
    <property type="entry name" value="Mn/Fe_SOD_BS"/>
</dbReference>
<dbReference type="Gene3D" id="1.10.287.990">
    <property type="entry name" value="Fe,Mn superoxide dismutase (SOD) domain"/>
    <property type="match status" value="1"/>
</dbReference>
<dbReference type="Pfam" id="PF00155">
    <property type="entry name" value="Aminotran_1_2"/>
    <property type="match status" value="1"/>
</dbReference>
<dbReference type="GO" id="GO:0005739">
    <property type="term" value="C:mitochondrion"/>
    <property type="evidence" value="ECO:0007669"/>
    <property type="project" value="UniProtKB-ARBA"/>
</dbReference>
<dbReference type="PROSITE" id="PS00088">
    <property type="entry name" value="SOD_MN"/>
    <property type="match status" value="1"/>
</dbReference>
<dbReference type="STRING" id="180088.A0A1J8QPK9"/>
<dbReference type="InterPro" id="IPR001189">
    <property type="entry name" value="Mn/Fe_SOD"/>
</dbReference>
<dbReference type="GO" id="GO:0030170">
    <property type="term" value="F:pyridoxal phosphate binding"/>
    <property type="evidence" value="ECO:0007669"/>
    <property type="project" value="InterPro"/>
</dbReference>
<dbReference type="GO" id="GO:0046872">
    <property type="term" value="F:metal ion binding"/>
    <property type="evidence" value="ECO:0007669"/>
    <property type="project" value="UniProtKB-KW"/>
</dbReference>
<evidence type="ECO:0000256" key="5">
    <source>
        <dbReference type="ARBA" id="ARBA00014518"/>
    </source>
</evidence>
<dbReference type="InterPro" id="IPR039551">
    <property type="entry name" value="Cho/carn_acyl_trans"/>
</dbReference>
<evidence type="ECO:0000256" key="6">
    <source>
        <dbReference type="ARBA" id="ARBA00022679"/>
    </source>
</evidence>
<dbReference type="EMBL" id="LVVM01004050">
    <property type="protein sequence ID" value="OJA13684.1"/>
    <property type="molecule type" value="Genomic_DNA"/>
</dbReference>
<comment type="caution">
    <text evidence="19">The sequence shown here is derived from an EMBL/GenBank/DDBJ whole genome shotgun (WGS) entry which is preliminary data.</text>
</comment>
<dbReference type="FunFam" id="3.30.559.70:FF:000003">
    <property type="entry name" value="Carnitine acetyl transferase FacC"/>
    <property type="match status" value="1"/>
</dbReference>
<dbReference type="GO" id="GO:0004784">
    <property type="term" value="F:superoxide dismutase activity"/>
    <property type="evidence" value="ECO:0007669"/>
    <property type="project" value="UniProtKB-EC"/>
</dbReference>
<evidence type="ECO:0000259" key="18">
    <source>
        <dbReference type="Pfam" id="PF02777"/>
    </source>
</evidence>
<dbReference type="InterPro" id="IPR042231">
    <property type="entry name" value="Cho/carn_acyl_trans_2"/>
</dbReference>
<keyword evidence="10" id="KW-0464">Manganese</keyword>
<evidence type="ECO:0000256" key="3">
    <source>
        <dbReference type="ARBA" id="ARBA00008714"/>
    </source>
</evidence>
<dbReference type="Pfam" id="PF02777">
    <property type="entry name" value="Sod_Fe_C"/>
    <property type="match status" value="1"/>
</dbReference>
<keyword evidence="7" id="KW-0479">Metal-binding</keyword>
<proteinExistence type="inferred from homology"/>
<dbReference type="PRINTS" id="PR01703">
    <property type="entry name" value="MNSODISMTASE"/>
</dbReference>
<dbReference type="InterPro" id="IPR023213">
    <property type="entry name" value="CAT-like_dom_sf"/>
</dbReference>
<evidence type="ECO:0000256" key="14">
    <source>
        <dbReference type="SAM" id="MobiDB-lite"/>
    </source>
</evidence>
<feature type="domain" description="Choline/carnitine acyltransferase" evidence="17">
    <location>
        <begin position="484"/>
        <end position="1109"/>
    </location>
</feature>
<evidence type="ECO:0000256" key="2">
    <source>
        <dbReference type="ARBA" id="ARBA00005232"/>
    </source>
</evidence>
<comment type="similarity">
    <text evidence="2">Belongs to the carnitine/choline acetyltransferase family.</text>
</comment>
<evidence type="ECO:0000256" key="12">
    <source>
        <dbReference type="ARBA" id="ARBA00049204"/>
    </source>
</evidence>
<feature type="region of interest" description="Disordered" evidence="14">
    <location>
        <begin position="846"/>
        <end position="865"/>
    </location>
</feature>
<feature type="domain" description="Manganese/iron superoxide dismutase C-terminal" evidence="18">
    <location>
        <begin position="1291"/>
        <end position="1389"/>
    </location>
</feature>
<evidence type="ECO:0000256" key="13">
    <source>
        <dbReference type="PIRSR" id="PIRSR600542-1"/>
    </source>
</evidence>
<dbReference type="InterPro" id="IPR004839">
    <property type="entry name" value="Aminotransferase_I/II_large"/>
</dbReference>
<dbReference type="InterPro" id="IPR019831">
    <property type="entry name" value="Mn/Fe_SOD_N"/>
</dbReference>
<evidence type="ECO:0000259" key="15">
    <source>
        <dbReference type="Pfam" id="PF00081"/>
    </source>
</evidence>
<dbReference type="InterPro" id="IPR036314">
    <property type="entry name" value="SOD_C_sf"/>
</dbReference>
<evidence type="ECO:0000256" key="8">
    <source>
        <dbReference type="ARBA" id="ARBA00022862"/>
    </source>
</evidence>
<feature type="active site" description="Proton acceptor" evidence="13">
    <location>
        <position position="803"/>
    </location>
</feature>
<evidence type="ECO:0000256" key="9">
    <source>
        <dbReference type="ARBA" id="ARBA00023002"/>
    </source>
</evidence>